<dbReference type="eggNOG" id="ENOG502QWSP">
    <property type="taxonomic scope" value="Eukaryota"/>
</dbReference>
<dbReference type="GO" id="GO:0019901">
    <property type="term" value="F:protein kinase binding"/>
    <property type="evidence" value="ECO:0007669"/>
    <property type="project" value="InterPro"/>
</dbReference>
<reference evidence="2 3" key="1">
    <citation type="submission" date="2013-03" db="EMBL/GenBank/DDBJ databases">
        <title>The Genome Sequence of Phialophora europaea CBS 101466.</title>
        <authorList>
            <consortium name="The Broad Institute Genomics Platform"/>
            <person name="Cuomo C."/>
            <person name="de Hoog S."/>
            <person name="Gorbushina A."/>
            <person name="Walker B."/>
            <person name="Young S.K."/>
            <person name="Zeng Q."/>
            <person name="Gargeya S."/>
            <person name="Fitzgerald M."/>
            <person name="Haas B."/>
            <person name="Abouelleil A."/>
            <person name="Allen A.W."/>
            <person name="Alvarado L."/>
            <person name="Arachchi H.M."/>
            <person name="Berlin A.M."/>
            <person name="Chapman S.B."/>
            <person name="Gainer-Dewar J."/>
            <person name="Goldberg J."/>
            <person name="Griggs A."/>
            <person name="Gujja S."/>
            <person name="Hansen M."/>
            <person name="Howarth C."/>
            <person name="Imamovic A."/>
            <person name="Ireland A."/>
            <person name="Larimer J."/>
            <person name="McCowan C."/>
            <person name="Murphy C."/>
            <person name="Pearson M."/>
            <person name="Poon T.W."/>
            <person name="Priest M."/>
            <person name="Roberts A."/>
            <person name="Saif S."/>
            <person name="Shea T."/>
            <person name="Sisk P."/>
            <person name="Sykes S."/>
            <person name="Wortman J."/>
            <person name="Nusbaum C."/>
            <person name="Birren B."/>
        </authorList>
    </citation>
    <scope>NUCLEOTIDE SEQUENCE [LARGE SCALE GENOMIC DNA]</scope>
    <source>
        <strain evidence="2 3">CBS 101466</strain>
    </source>
</reference>
<evidence type="ECO:0008006" key="4">
    <source>
        <dbReference type="Google" id="ProtNLM"/>
    </source>
</evidence>
<name>W2SAZ0_CYPE1</name>
<dbReference type="InParanoid" id="W2SAZ0"/>
<dbReference type="GO" id="GO:0000307">
    <property type="term" value="C:cyclin-dependent protein kinase holoenzyme complex"/>
    <property type="evidence" value="ECO:0007669"/>
    <property type="project" value="TreeGrafter"/>
</dbReference>
<dbReference type="VEuPathDB" id="FungiDB:HMPREF1541_09960"/>
<dbReference type="InterPro" id="IPR013922">
    <property type="entry name" value="Cyclin_PHO80-like"/>
</dbReference>
<feature type="region of interest" description="Disordered" evidence="1">
    <location>
        <begin position="308"/>
        <end position="407"/>
    </location>
</feature>
<dbReference type="EMBL" id="KB822713">
    <property type="protein sequence ID" value="ETN45084.1"/>
    <property type="molecule type" value="Genomic_DNA"/>
</dbReference>
<gene>
    <name evidence="2" type="ORF">HMPREF1541_09960</name>
</gene>
<evidence type="ECO:0000256" key="1">
    <source>
        <dbReference type="SAM" id="MobiDB-lite"/>
    </source>
</evidence>
<dbReference type="AlphaFoldDB" id="W2SAZ0"/>
<feature type="region of interest" description="Disordered" evidence="1">
    <location>
        <begin position="83"/>
        <end position="103"/>
    </location>
</feature>
<organism evidence="2 3">
    <name type="scientific">Cyphellophora europaea (strain CBS 101466)</name>
    <name type="common">Phialophora europaea</name>
    <dbReference type="NCBI Taxonomy" id="1220924"/>
    <lineage>
        <taxon>Eukaryota</taxon>
        <taxon>Fungi</taxon>
        <taxon>Dikarya</taxon>
        <taxon>Ascomycota</taxon>
        <taxon>Pezizomycotina</taxon>
        <taxon>Eurotiomycetes</taxon>
        <taxon>Chaetothyriomycetidae</taxon>
        <taxon>Chaetothyriales</taxon>
        <taxon>Cyphellophoraceae</taxon>
        <taxon>Cyphellophora</taxon>
    </lineage>
</organism>
<dbReference type="Proteomes" id="UP000030752">
    <property type="component" value="Unassembled WGS sequence"/>
</dbReference>
<evidence type="ECO:0000313" key="3">
    <source>
        <dbReference type="Proteomes" id="UP000030752"/>
    </source>
</evidence>
<dbReference type="Pfam" id="PF08613">
    <property type="entry name" value="Cyclin"/>
    <property type="match status" value="1"/>
</dbReference>
<protein>
    <recommendedName>
        <fullName evidence="4">Cyclin N-terminal domain-containing protein</fullName>
    </recommendedName>
</protein>
<feature type="compositionally biased region" description="Polar residues" evidence="1">
    <location>
        <begin position="1"/>
        <end position="10"/>
    </location>
</feature>
<dbReference type="Gene3D" id="1.10.472.10">
    <property type="entry name" value="Cyclin-like"/>
    <property type="match status" value="1"/>
</dbReference>
<accession>W2SAZ0</accession>
<dbReference type="STRING" id="1220924.W2SAZ0"/>
<keyword evidence="3" id="KW-1185">Reference proteome</keyword>
<dbReference type="HOGENOM" id="CLU_013431_2_0_1"/>
<dbReference type="OrthoDB" id="442243at2759"/>
<dbReference type="GeneID" id="19977299"/>
<dbReference type="PANTHER" id="PTHR15615">
    <property type="match status" value="1"/>
</dbReference>
<feature type="compositionally biased region" description="Polar residues" evidence="1">
    <location>
        <begin position="86"/>
        <end position="100"/>
    </location>
</feature>
<dbReference type="CDD" id="cd20557">
    <property type="entry name" value="CYCLIN_ScPCL1-like"/>
    <property type="match status" value="1"/>
</dbReference>
<proteinExistence type="predicted"/>
<feature type="region of interest" description="Disordered" evidence="1">
    <location>
        <begin position="595"/>
        <end position="614"/>
    </location>
</feature>
<dbReference type="GO" id="GO:0005634">
    <property type="term" value="C:nucleus"/>
    <property type="evidence" value="ECO:0007669"/>
    <property type="project" value="TreeGrafter"/>
</dbReference>
<dbReference type="GO" id="GO:0016538">
    <property type="term" value="F:cyclin-dependent protein serine/threonine kinase regulator activity"/>
    <property type="evidence" value="ECO:0007669"/>
    <property type="project" value="TreeGrafter"/>
</dbReference>
<dbReference type="PANTHER" id="PTHR15615:SF118">
    <property type="entry name" value="CYCLIN, HYPOTHETICAL (EUROFUNG)"/>
    <property type="match status" value="1"/>
</dbReference>
<feature type="region of interest" description="Disordered" evidence="1">
    <location>
        <begin position="1"/>
        <end position="43"/>
    </location>
</feature>
<sequence>MSSLLVQPQNIPYDPWSSSRHRSTYEQRPPAIPRAEGEVSNKSWFAGGLPTPPGTKTNMNVASSNLPVSSHPYPTKYQQHADMRNSQHVQQTNPKTQYNQPYPPPVVNMDSFGGIAMPVEDKSRQNEIAAHLQIPESVNKSKGSLAEFAAEIASLFWFETAETLQYAENLPLDAVPDRGLVPDAIPSTGFRKWVTTILSTTQVGKNVILLGLLFIYRLKQFNPGVSGKRGSEFRLLTIALMLGNKFLDDNTYTNKTWAEVSGISVTEIHIMEVEFLSNMRYDLYVSAEEWNEWKGKLGRLGAFYEKASRAQSRHTPGPVTPTIQNSPHKLPSPPSARTTNAYFPPTNGNYAALPNPMLNAPQLQSSPSRKYRYGSADVLDQRKRSLDMTDLPPAKRMQYSSPQHHASGDLLTPSSYVSPATGNSLTTLPHVQHVNGDVPRLPAPRVPMSAETMSNNHLAPINIPASRAMANVYPPSTTATWSNPITPVSQAGIYSQPIPSLGELSRNPSNINSTHTSPNGYTNVTPALPGLSPSYFLTNRSSPYRPVRHVNTLLIPPPSAAMQNPVRNIGQEQMHYQPLSKMNPERRQGLVPYHQQDGWHAGNTPLTQKYPHRF</sequence>
<feature type="compositionally biased region" description="Polar residues" evidence="1">
    <location>
        <begin position="335"/>
        <end position="349"/>
    </location>
</feature>
<dbReference type="RefSeq" id="XP_008712854.1">
    <property type="nucleotide sequence ID" value="XM_008714632.1"/>
</dbReference>
<evidence type="ECO:0000313" key="2">
    <source>
        <dbReference type="EMBL" id="ETN45084.1"/>
    </source>
</evidence>